<feature type="compositionally biased region" description="Polar residues" evidence="9">
    <location>
        <begin position="291"/>
        <end position="303"/>
    </location>
</feature>
<keyword evidence="7 10" id="KW-0472">Membrane</keyword>
<keyword evidence="5 10" id="KW-1133">Transmembrane helix</keyword>
<evidence type="ECO:0000256" key="4">
    <source>
        <dbReference type="ARBA" id="ARBA00022927"/>
    </source>
</evidence>
<dbReference type="CDD" id="cd21442">
    <property type="entry name" value="SNARE_NTD_STX6-like"/>
    <property type="match status" value="1"/>
</dbReference>
<dbReference type="GO" id="GO:0016020">
    <property type="term" value="C:membrane"/>
    <property type="evidence" value="ECO:0007669"/>
    <property type="project" value="InterPro"/>
</dbReference>
<feature type="domain" description="Syntaxin 6/10/61 N-terminal" evidence="11">
    <location>
        <begin position="16"/>
        <end position="106"/>
    </location>
</feature>
<evidence type="ECO:0000256" key="1">
    <source>
        <dbReference type="ARBA" id="ARBA00009063"/>
    </source>
</evidence>
<proteinExistence type="inferred from homology"/>
<comment type="caution">
    <text evidence="12">The sequence shown here is derived from an EMBL/GenBank/DDBJ whole genome shotgun (WGS) entry which is preliminary data.</text>
</comment>
<evidence type="ECO:0000256" key="7">
    <source>
        <dbReference type="ARBA" id="ARBA00023136"/>
    </source>
</evidence>
<dbReference type="InterPro" id="IPR010989">
    <property type="entry name" value="SNARE"/>
</dbReference>
<feature type="transmembrane region" description="Helical" evidence="10">
    <location>
        <begin position="339"/>
        <end position="358"/>
    </location>
</feature>
<keyword evidence="2" id="KW-0813">Transport</keyword>
<dbReference type="AlphaFoldDB" id="A0AAV9BH60"/>
<dbReference type="GO" id="GO:0015031">
    <property type="term" value="P:protein transport"/>
    <property type="evidence" value="ECO:0007669"/>
    <property type="project" value="UniProtKB-KW"/>
</dbReference>
<evidence type="ECO:0000256" key="8">
    <source>
        <dbReference type="ARBA" id="ARBA00037801"/>
    </source>
</evidence>
<gene>
    <name evidence="12" type="ORF">QJS04_geneDACA003997</name>
</gene>
<evidence type="ECO:0000256" key="3">
    <source>
        <dbReference type="ARBA" id="ARBA00022692"/>
    </source>
</evidence>
<dbReference type="Pfam" id="PF09177">
    <property type="entry name" value="STX6_10_61_N"/>
    <property type="match status" value="1"/>
</dbReference>
<accession>A0AAV9BH60</accession>
<dbReference type="Gene3D" id="1.20.58.90">
    <property type="match status" value="1"/>
</dbReference>
<name>A0AAV9BH60_ACOGR</name>
<dbReference type="InterPro" id="IPR015260">
    <property type="entry name" value="Syntaxin-6/10/61_N"/>
</dbReference>
<evidence type="ECO:0000256" key="5">
    <source>
        <dbReference type="ARBA" id="ARBA00022989"/>
    </source>
</evidence>
<reference evidence="12" key="2">
    <citation type="submission" date="2023-06" db="EMBL/GenBank/DDBJ databases">
        <authorList>
            <person name="Ma L."/>
            <person name="Liu K.-W."/>
            <person name="Li Z."/>
            <person name="Hsiao Y.-Y."/>
            <person name="Qi Y."/>
            <person name="Fu T."/>
            <person name="Tang G."/>
            <person name="Zhang D."/>
            <person name="Sun W.-H."/>
            <person name="Liu D.-K."/>
            <person name="Li Y."/>
            <person name="Chen G.-Z."/>
            <person name="Liu X.-D."/>
            <person name="Liao X.-Y."/>
            <person name="Jiang Y.-T."/>
            <person name="Yu X."/>
            <person name="Hao Y."/>
            <person name="Huang J."/>
            <person name="Zhao X.-W."/>
            <person name="Ke S."/>
            <person name="Chen Y.-Y."/>
            <person name="Wu W.-L."/>
            <person name="Hsu J.-L."/>
            <person name="Lin Y.-F."/>
            <person name="Huang M.-D."/>
            <person name="Li C.-Y."/>
            <person name="Huang L."/>
            <person name="Wang Z.-W."/>
            <person name="Zhao X."/>
            <person name="Zhong W.-Y."/>
            <person name="Peng D.-H."/>
            <person name="Ahmad S."/>
            <person name="Lan S."/>
            <person name="Zhang J.-S."/>
            <person name="Tsai W.-C."/>
            <person name="Van De Peer Y."/>
            <person name="Liu Z.-J."/>
        </authorList>
    </citation>
    <scope>NUCLEOTIDE SEQUENCE</scope>
    <source>
        <strain evidence="12">SCP</strain>
        <tissue evidence="12">Leaves</tissue>
    </source>
</reference>
<evidence type="ECO:0000256" key="6">
    <source>
        <dbReference type="ARBA" id="ARBA00023034"/>
    </source>
</evidence>
<evidence type="ECO:0000313" key="12">
    <source>
        <dbReference type="EMBL" id="KAK1275434.1"/>
    </source>
</evidence>
<keyword evidence="6" id="KW-0333">Golgi apparatus</keyword>
<comment type="similarity">
    <text evidence="1">Belongs to the syntaxin family.</text>
</comment>
<dbReference type="Proteomes" id="UP001179952">
    <property type="component" value="Unassembled WGS sequence"/>
</dbReference>
<reference evidence="12" key="1">
    <citation type="journal article" date="2023" name="Nat. Commun.">
        <title>Diploid and tetraploid genomes of Acorus and the evolution of monocots.</title>
        <authorList>
            <person name="Ma L."/>
            <person name="Liu K.W."/>
            <person name="Li Z."/>
            <person name="Hsiao Y.Y."/>
            <person name="Qi Y."/>
            <person name="Fu T."/>
            <person name="Tang G.D."/>
            <person name="Zhang D."/>
            <person name="Sun W.H."/>
            <person name="Liu D.K."/>
            <person name="Li Y."/>
            <person name="Chen G.Z."/>
            <person name="Liu X.D."/>
            <person name="Liao X.Y."/>
            <person name="Jiang Y.T."/>
            <person name="Yu X."/>
            <person name="Hao Y."/>
            <person name="Huang J."/>
            <person name="Zhao X.W."/>
            <person name="Ke S."/>
            <person name="Chen Y.Y."/>
            <person name="Wu W.L."/>
            <person name="Hsu J.L."/>
            <person name="Lin Y.F."/>
            <person name="Huang M.D."/>
            <person name="Li C.Y."/>
            <person name="Huang L."/>
            <person name="Wang Z.W."/>
            <person name="Zhao X."/>
            <person name="Zhong W.Y."/>
            <person name="Peng D.H."/>
            <person name="Ahmad S."/>
            <person name="Lan S."/>
            <person name="Zhang J.S."/>
            <person name="Tsai W.C."/>
            <person name="Van de Peer Y."/>
            <person name="Liu Z.J."/>
        </authorList>
    </citation>
    <scope>NUCLEOTIDE SEQUENCE</scope>
    <source>
        <strain evidence="12">SCP</strain>
    </source>
</reference>
<dbReference type="FunFam" id="1.20.58.90:FF:000004">
    <property type="entry name" value="Syntaxin 10"/>
    <property type="match status" value="1"/>
</dbReference>
<dbReference type="EMBL" id="JAUJYN010000003">
    <property type="protein sequence ID" value="KAK1275434.1"/>
    <property type="molecule type" value="Genomic_DNA"/>
</dbReference>
<dbReference type="PANTHER" id="PTHR34949">
    <property type="entry name" value="OS05G0443700 PROTEIN"/>
    <property type="match status" value="1"/>
</dbReference>
<dbReference type="PANTHER" id="PTHR34949:SF3">
    <property type="entry name" value="OS08G0244100 PROTEIN"/>
    <property type="match status" value="1"/>
</dbReference>
<evidence type="ECO:0000256" key="2">
    <source>
        <dbReference type="ARBA" id="ARBA00022448"/>
    </source>
</evidence>
<evidence type="ECO:0000256" key="10">
    <source>
        <dbReference type="SAM" id="Phobius"/>
    </source>
</evidence>
<feature type="region of interest" description="Disordered" evidence="9">
    <location>
        <begin position="275"/>
        <end position="319"/>
    </location>
</feature>
<dbReference type="GO" id="GO:0048193">
    <property type="term" value="P:Golgi vesicle transport"/>
    <property type="evidence" value="ECO:0007669"/>
    <property type="project" value="InterPro"/>
</dbReference>
<organism evidence="12 13">
    <name type="scientific">Acorus gramineus</name>
    <name type="common">Dwarf sweet flag</name>
    <dbReference type="NCBI Taxonomy" id="55184"/>
    <lineage>
        <taxon>Eukaryota</taxon>
        <taxon>Viridiplantae</taxon>
        <taxon>Streptophyta</taxon>
        <taxon>Embryophyta</taxon>
        <taxon>Tracheophyta</taxon>
        <taxon>Spermatophyta</taxon>
        <taxon>Magnoliopsida</taxon>
        <taxon>Liliopsida</taxon>
        <taxon>Acoraceae</taxon>
        <taxon>Acorus</taxon>
    </lineage>
</organism>
<evidence type="ECO:0000259" key="11">
    <source>
        <dbReference type="Pfam" id="PF09177"/>
    </source>
</evidence>
<evidence type="ECO:0000313" key="13">
    <source>
        <dbReference type="Proteomes" id="UP001179952"/>
    </source>
</evidence>
<protein>
    <recommendedName>
        <fullName evidence="11">Syntaxin 6/10/61 N-terminal domain-containing protein</fullName>
    </recommendedName>
</protein>
<keyword evidence="3 10" id="KW-0812">Transmembrane</keyword>
<sequence>MAMVASVNSFDQWQKDSFFSAAEEVQESADLMESVYRMWLRGRSDVVDSDHMDELLKELQTALGTAKWQLEEFDRFVRLSHGMGDKTLARRRQFVAVIENQVSHIEKVIQESLIEDGKQPLRWVQLNDEESNELEVFLSGTSQPSLSTKDTYVNSLTLKRSGSSQESGVVNSIKCLKENPRNDDDAEFLMELPEKVLQVTNLSNGQGEQLNGPKRTWSSPDMGAWAITIPDKDVEKKASEASTETSAYVSRHRGLLRSIELAMKTKWMRNSFSKEKVGDDSGQLGSRGPSRFTQGMSERNGNCLSDYKEDSTSKQPLGRVGGYQRQLHGSLYMQYSRSLPITLLVMLAIILVVPFVLYSS</sequence>
<dbReference type="SUPFAM" id="SSF47661">
    <property type="entry name" value="t-snare proteins"/>
    <property type="match status" value="1"/>
</dbReference>
<keyword evidence="13" id="KW-1185">Reference proteome</keyword>
<keyword evidence="4" id="KW-0653">Protein transport</keyword>
<dbReference type="GO" id="GO:0005794">
    <property type="term" value="C:Golgi apparatus"/>
    <property type="evidence" value="ECO:0007669"/>
    <property type="project" value="UniProtKB-SubCell"/>
</dbReference>
<comment type="subcellular location">
    <subcellularLocation>
        <location evidence="8">Golgi apparatus</location>
        <location evidence="8">trans-Golgi network membrane</location>
        <topology evidence="8">Single-pass type IV membrane protein</topology>
    </subcellularLocation>
</comment>
<evidence type="ECO:0000256" key="9">
    <source>
        <dbReference type="SAM" id="MobiDB-lite"/>
    </source>
</evidence>